<keyword evidence="2 10" id="KW-0963">Cytoplasm</keyword>
<keyword evidence="8 10" id="KW-0630">Potassium</keyword>
<dbReference type="InterPro" id="IPR027368">
    <property type="entry name" value="MnmE_dom2"/>
</dbReference>
<dbReference type="PRINTS" id="PR00449">
    <property type="entry name" value="RASTRNSFRMNG"/>
</dbReference>
<dbReference type="Gene3D" id="3.40.50.300">
    <property type="entry name" value="P-loop containing nucleotide triphosphate hydrolases"/>
    <property type="match status" value="1"/>
</dbReference>
<name>A0A6N7EZS4_9GAMM</name>
<dbReference type="EMBL" id="WHNW01000009">
    <property type="protein sequence ID" value="MPV86627.1"/>
    <property type="molecule type" value="Genomic_DNA"/>
</dbReference>
<keyword evidence="7 10" id="KW-0460">Magnesium</keyword>
<dbReference type="Pfam" id="PF10396">
    <property type="entry name" value="TrmE_N"/>
    <property type="match status" value="1"/>
</dbReference>
<dbReference type="NCBIfam" id="TIGR00450">
    <property type="entry name" value="mnmE_trmE_thdF"/>
    <property type="match status" value="1"/>
</dbReference>
<dbReference type="AlphaFoldDB" id="A0A6N7EZS4"/>
<feature type="binding site" evidence="10">
    <location>
        <position position="228"/>
    </location>
    <ligand>
        <name>Mg(2+)</name>
        <dbReference type="ChEBI" id="CHEBI:18420"/>
    </ligand>
</feature>
<dbReference type="InterPro" id="IPR004520">
    <property type="entry name" value="GTPase_MnmE"/>
</dbReference>
<evidence type="ECO:0000256" key="4">
    <source>
        <dbReference type="ARBA" id="ARBA00022723"/>
    </source>
</evidence>
<evidence type="ECO:0000256" key="5">
    <source>
        <dbReference type="ARBA" id="ARBA00022741"/>
    </source>
</evidence>
<dbReference type="FunCoup" id="A0A6N7EZS4">
    <property type="interactions" value="509"/>
</dbReference>
<dbReference type="InterPro" id="IPR025867">
    <property type="entry name" value="MnmE_helical"/>
</dbReference>
<evidence type="ECO:0000256" key="2">
    <source>
        <dbReference type="ARBA" id="ARBA00022490"/>
    </source>
</evidence>
<dbReference type="CDD" id="cd04164">
    <property type="entry name" value="trmE"/>
    <property type="match status" value="1"/>
</dbReference>
<comment type="subunit">
    <text evidence="10">Homodimer. Heterotetramer of two MnmE and two MnmG subunits.</text>
</comment>
<comment type="caution">
    <text evidence="13">The sequence shown here is derived from an EMBL/GenBank/DDBJ whole genome shotgun (WGS) entry which is preliminary data.</text>
</comment>
<dbReference type="NCBIfam" id="TIGR00231">
    <property type="entry name" value="small_GTP"/>
    <property type="match status" value="1"/>
</dbReference>
<gene>
    <name evidence="10 13" type="primary">mnmE</name>
    <name evidence="10" type="synonym">trmE</name>
    <name evidence="13" type="ORF">GCU85_07805</name>
</gene>
<sequence>MQNETIAAIATPPGMGGVGIIRISGGQALAIGQQMTNQTLTPRLAQYSVFRNAQQDTLDRGIALYFEAPNSYTGEAVVELQGHGGIHVMQRLLQAVLALGARQARPGEFTERAFLNGKMDLVQAEAVADLIASRSQSAADAAMRSLNGEFSTVIHTLEQTIIGLRVYIEAALDFSDEEIDFLSEGNIASRLDALFEEVCLTLDKANQGKVLQEGVQIVLVGQPNVGKSSLMNRLLGQERAIVTEQAGTTRDTIEESLIIQGIPVRITDTAGLREADDLVEKAGIERTKQAVRAAALAIWLRDASHLQDKKPDELSLDGGIDFIEVHNKQDLCQQDLCQAPPIETNGVLTNDVLKISAKTGQGIDQLITAIAKRITYQHHEESIFSARERHVQALKVVKFHIQQAVQCIQSLATSELVAEELRLAQNSLCEITGEFTSDDLLGEIFGQFCIGK</sequence>
<organism evidence="13 14">
    <name type="scientific">Ostreibacterium oceani</name>
    <dbReference type="NCBI Taxonomy" id="2654998"/>
    <lineage>
        <taxon>Bacteria</taxon>
        <taxon>Pseudomonadati</taxon>
        <taxon>Pseudomonadota</taxon>
        <taxon>Gammaproteobacteria</taxon>
        <taxon>Cardiobacteriales</taxon>
        <taxon>Ostreibacteriaceae</taxon>
        <taxon>Ostreibacterium</taxon>
    </lineage>
</organism>
<comment type="similarity">
    <text evidence="1 10 11">Belongs to the TRAFAC class TrmE-Era-EngA-EngB-Septin-like GTPase superfamily. TrmE GTPase family.</text>
</comment>
<dbReference type="GO" id="GO:0030488">
    <property type="term" value="P:tRNA methylation"/>
    <property type="evidence" value="ECO:0007669"/>
    <property type="project" value="TreeGrafter"/>
</dbReference>
<dbReference type="NCBIfam" id="NF003661">
    <property type="entry name" value="PRK05291.1-3"/>
    <property type="match status" value="1"/>
</dbReference>
<dbReference type="PANTHER" id="PTHR42714:SF2">
    <property type="entry name" value="TRNA MODIFICATION GTPASE GTPBP3, MITOCHONDRIAL"/>
    <property type="match status" value="1"/>
</dbReference>
<dbReference type="InterPro" id="IPR031168">
    <property type="entry name" value="G_TrmE"/>
</dbReference>
<dbReference type="Pfam" id="PF01926">
    <property type="entry name" value="MMR_HSR1"/>
    <property type="match status" value="1"/>
</dbReference>
<keyword evidence="6 10" id="KW-0378">Hydrolase</keyword>
<dbReference type="InterPro" id="IPR018948">
    <property type="entry name" value="GTP-bd_TrmE_N"/>
</dbReference>
<feature type="binding site" evidence="10">
    <location>
        <begin position="268"/>
        <end position="271"/>
    </location>
    <ligand>
        <name>GTP</name>
        <dbReference type="ChEBI" id="CHEBI:37565"/>
    </ligand>
</feature>
<evidence type="ECO:0000256" key="7">
    <source>
        <dbReference type="ARBA" id="ARBA00022842"/>
    </source>
</evidence>
<evidence type="ECO:0000313" key="13">
    <source>
        <dbReference type="EMBL" id="MPV86627.1"/>
    </source>
</evidence>
<feature type="binding site" evidence="10">
    <location>
        <position position="79"/>
    </location>
    <ligand>
        <name>(6S)-5-formyl-5,6,7,8-tetrahydrofolate</name>
        <dbReference type="ChEBI" id="CHEBI:57457"/>
    </ligand>
</feature>
<dbReference type="HAMAP" id="MF_00379">
    <property type="entry name" value="GTPase_MnmE"/>
    <property type="match status" value="1"/>
</dbReference>
<feature type="binding site" evidence="10">
    <location>
        <begin position="224"/>
        <end position="229"/>
    </location>
    <ligand>
        <name>GTP</name>
        <dbReference type="ChEBI" id="CHEBI:37565"/>
    </ligand>
</feature>
<comment type="caution">
    <text evidence="10">Lacks conserved residue(s) required for the propagation of feature annotation.</text>
</comment>
<comment type="function">
    <text evidence="10">Exhibits a very high intrinsic GTPase hydrolysis rate. Involved in the addition of a carboxymethylaminomethyl (cmnm) group at the wobble position (U34) of certain tRNAs, forming tRNA-cmnm(5)s(2)U34.</text>
</comment>
<evidence type="ECO:0000256" key="11">
    <source>
        <dbReference type="RuleBase" id="RU003313"/>
    </source>
</evidence>
<dbReference type="InParanoid" id="A0A6N7EZS4"/>
<dbReference type="SUPFAM" id="SSF116878">
    <property type="entry name" value="TrmE connector domain"/>
    <property type="match status" value="1"/>
</dbReference>
<evidence type="ECO:0000256" key="9">
    <source>
        <dbReference type="ARBA" id="ARBA00023134"/>
    </source>
</evidence>
<feature type="binding site" evidence="10">
    <location>
        <begin position="243"/>
        <end position="249"/>
    </location>
    <ligand>
        <name>GTP</name>
        <dbReference type="ChEBI" id="CHEBI:37565"/>
    </ligand>
</feature>
<keyword evidence="9 10" id="KW-0342">GTP-binding</keyword>
<feature type="domain" description="TrmE-type G" evidence="12">
    <location>
        <begin position="214"/>
        <end position="375"/>
    </location>
</feature>
<evidence type="ECO:0000256" key="1">
    <source>
        <dbReference type="ARBA" id="ARBA00011043"/>
    </source>
</evidence>
<dbReference type="GO" id="GO:0005525">
    <property type="term" value="F:GTP binding"/>
    <property type="evidence" value="ECO:0007669"/>
    <property type="project" value="UniProtKB-UniRule"/>
</dbReference>
<evidence type="ECO:0000256" key="3">
    <source>
        <dbReference type="ARBA" id="ARBA00022694"/>
    </source>
</evidence>
<dbReference type="Pfam" id="PF12631">
    <property type="entry name" value="MnmE_helical"/>
    <property type="match status" value="1"/>
</dbReference>
<dbReference type="GO" id="GO:0003924">
    <property type="term" value="F:GTPase activity"/>
    <property type="evidence" value="ECO:0007669"/>
    <property type="project" value="UniProtKB-UniRule"/>
</dbReference>
<comment type="subcellular location">
    <subcellularLocation>
        <location evidence="10">Cytoplasm</location>
    </subcellularLocation>
</comment>
<dbReference type="PANTHER" id="PTHR42714">
    <property type="entry name" value="TRNA MODIFICATION GTPASE GTPBP3"/>
    <property type="match status" value="1"/>
</dbReference>
<dbReference type="Proteomes" id="UP000471298">
    <property type="component" value="Unassembled WGS sequence"/>
</dbReference>
<comment type="cofactor">
    <cofactor evidence="10">
        <name>K(+)</name>
        <dbReference type="ChEBI" id="CHEBI:29103"/>
    </cofactor>
    <text evidence="10">Binds 1 potassium ion per subunit.</text>
</comment>
<dbReference type="EC" id="3.6.-.-" evidence="10"/>
<proteinExistence type="inferred from homology"/>
<dbReference type="InterPro" id="IPR005225">
    <property type="entry name" value="Small_GTP-bd"/>
</dbReference>
<feature type="binding site" evidence="10">
    <location>
        <position position="22"/>
    </location>
    <ligand>
        <name>(6S)-5-formyl-5,6,7,8-tetrahydrofolate</name>
        <dbReference type="ChEBI" id="CHEBI:57457"/>
    </ligand>
</feature>
<dbReference type="Gene3D" id="3.30.1360.120">
    <property type="entry name" value="Probable tRNA modification gtpase trme, domain 1"/>
    <property type="match status" value="1"/>
</dbReference>
<evidence type="ECO:0000313" key="14">
    <source>
        <dbReference type="Proteomes" id="UP000471298"/>
    </source>
</evidence>
<dbReference type="FunFam" id="3.40.50.300:FF:001376">
    <property type="entry name" value="tRNA modification GTPase MnmE"/>
    <property type="match status" value="1"/>
</dbReference>
<feature type="binding site" evidence="10">
    <location>
        <position position="249"/>
    </location>
    <ligand>
        <name>Mg(2+)</name>
        <dbReference type="ChEBI" id="CHEBI:18420"/>
    </ligand>
</feature>
<keyword evidence="5 10" id="KW-0547">Nucleotide-binding</keyword>
<evidence type="ECO:0000256" key="6">
    <source>
        <dbReference type="ARBA" id="ARBA00022801"/>
    </source>
</evidence>
<dbReference type="CDD" id="cd14858">
    <property type="entry name" value="TrmE_N"/>
    <property type="match status" value="1"/>
</dbReference>
<evidence type="ECO:0000256" key="10">
    <source>
        <dbReference type="HAMAP-Rule" id="MF_00379"/>
    </source>
</evidence>
<evidence type="ECO:0000256" key="8">
    <source>
        <dbReference type="ARBA" id="ARBA00022958"/>
    </source>
</evidence>
<keyword evidence="4 10" id="KW-0479">Metal-binding</keyword>
<keyword evidence="3 10" id="KW-0819">tRNA processing</keyword>
<dbReference type="RefSeq" id="WP_152810621.1">
    <property type="nucleotide sequence ID" value="NZ_WHNW01000009.1"/>
</dbReference>
<feature type="binding site" evidence="10">
    <location>
        <position position="118"/>
    </location>
    <ligand>
        <name>(6S)-5-formyl-5,6,7,8-tetrahydrofolate</name>
        <dbReference type="ChEBI" id="CHEBI:57457"/>
    </ligand>
</feature>
<dbReference type="GO" id="GO:0005829">
    <property type="term" value="C:cytosol"/>
    <property type="evidence" value="ECO:0007669"/>
    <property type="project" value="TreeGrafter"/>
</dbReference>
<dbReference type="SUPFAM" id="SSF52540">
    <property type="entry name" value="P-loop containing nucleoside triphosphate hydrolases"/>
    <property type="match status" value="1"/>
</dbReference>
<keyword evidence="14" id="KW-1185">Reference proteome</keyword>
<reference evidence="13 14" key="1">
    <citation type="submission" date="2019-10" db="EMBL/GenBank/DDBJ databases">
        <title>Cardiobacteriales fam. a chemoheterotrophic member of the order Cardiobacteriales, and proposal of Cardiobacteriales fam. nov.</title>
        <authorList>
            <person name="Wang C."/>
        </authorList>
    </citation>
    <scope>NUCLEOTIDE SEQUENCE [LARGE SCALE GENOMIC DNA]</scope>
    <source>
        <strain evidence="13 14">ML27</strain>
    </source>
</reference>
<accession>A0A6N7EZS4</accession>
<dbReference type="InterPro" id="IPR006073">
    <property type="entry name" value="GTP-bd"/>
</dbReference>
<protein>
    <recommendedName>
        <fullName evidence="10">tRNA modification GTPase MnmE</fullName>
        <ecNumber evidence="10">3.6.-.-</ecNumber>
    </recommendedName>
</protein>
<dbReference type="Gene3D" id="1.20.120.430">
    <property type="entry name" value="tRNA modification GTPase MnmE domain 2"/>
    <property type="match status" value="1"/>
</dbReference>
<dbReference type="GO" id="GO:0002098">
    <property type="term" value="P:tRNA wobble uridine modification"/>
    <property type="evidence" value="ECO:0007669"/>
    <property type="project" value="TreeGrafter"/>
</dbReference>
<dbReference type="PROSITE" id="PS51709">
    <property type="entry name" value="G_TRME"/>
    <property type="match status" value="1"/>
</dbReference>
<dbReference type="InterPro" id="IPR027417">
    <property type="entry name" value="P-loop_NTPase"/>
</dbReference>
<feature type="binding site" evidence="10">
    <location>
        <position position="452"/>
    </location>
    <ligand>
        <name>(6S)-5-formyl-5,6,7,8-tetrahydrofolate</name>
        <dbReference type="ChEBI" id="CHEBI:57457"/>
    </ligand>
</feature>
<evidence type="ECO:0000259" key="12">
    <source>
        <dbReference type="PROSITE" id="PS51709"/>
    </source>
</evidence>
<dbReference type="GO" id="GO:0046872">
    <property type="term" value="F:metal ion binding"/>
    <property type="evidence" value="ECO:0007669"/>
    <property type="project" value="UniProtKB-KW"/>
</dbReference>
<dbReference type="InterPro" id="IPR027266">
    <property type="entry name" value="TrmE/GcvT-like"/>
</dbReference>